<evidence type="ECO:0000256" key="2">
    <source>
        <dbReference type="SAM" id="Phobius"/>
    </source>
</evidence>
<feature type="region of interest" description="Disordered" evidence="1">
    <location>
        <begin position="13"/>
        <end position="33"/>
    </location>
</feature>
<feature type="compositionally biased region" description="Low complexity" evidence="1">
    <location>
        <begin position="377"/>
        <end position="390"/>
    </location>
</feature>
<reference evidence="3" key="2">
    <citation type="journal article" date="2021" name="World Allergy Organ. J.">
        <title>Chromosome-level assembly of Dermatophagoides farinae genome and transcriptome reveals two novel allergens Der f 37 and Der f 39.</title>
        <authorList>
            <person name="Chen J."/>
            <person name="Cai Z."/>
            <person name="Fan D."/>
            <person name="Hu J."/>
            <person name="Hou Y."/>
            <person name="He Y."/>
            <person name="Zhang Z."/>
            <person name="Zhao Z."/>
            <person name="Gao P."/>
            <person name="Hu W."/>
            <person name="Sun J."/>
            <person name="Li J."/>
            <person name="Ji K."/>
        </authorList>
    </citation>
    <scope>NUCLEOTIDE SEQUENCE</scope>
    <source>
        <strain evidence="3">JKM2019</strain>
    </source>
</reference>
<keyword evidence="2" id="KW-0472">Membrane</keyword>
<sequence length="457" mass="53434">MDSRFFSRNLPSLCSSAKSSSTHPLSLSSESPSKDELNQIKSLNIQHSIHHHHQNHYYSINFASRLILFQTFLGTTYRGSYFHYFSHSKFNHKCLKWLSCLYEMITFIGILLFMRNTFDNSIFQSMFNYTNKTYTMIFVFKLTGFCLLLEQIVMKFMTLFHGYSIVGVVYKIAKNSHWKKRYDCRFMYLYASFQLSINIIGFLLITNYVGYSIYMKIAYVAGAIIFGTSKLSVATIHSFVSVLINHRIQDWKNRFHQYQNYSKLLREIIEQRNHLKELNQRLSLIMFVKVIVNSIELASLICFIEDMYSTGQDSVIIMAIFCFLLSTWFELFIVCTSSQSIQDQMNDFIQYIQDCIAIMSDNNEMIISSLSIDNQNNNNGNNDDNGNDNQTKTTNHQQNIVNNRRYNDDDYRCLDQIQRLEKNFNFNVMGFIVLCNVTLLTILGNVLSFAILLIQTK</sequence>
<dbReference type="Proteomes" id="UP000828236">
    <property type="component" value="Unassembled WGS sequence"/>
</dbReference>
<feature type="transmembrane region" description="Helical" evidence="2">
    <location>
        <begin position="94"/>
        <end position="114"/>
    </location>
</feature>
<comment type="caution">
    <text evidence="3">The sequence shown here is derived from an EMBL/GenBank/DDBJ whole genome shotgun (WGS) entry which is preliminary data.</text>
</comment>
<feature type="transmembrane region" description="Helical" evidence="2">
    <location>
        <begin position="217"/>
        <end position="244"/>
    </location>
</feature>
<name>A0A9D4P3V2_DERFA</name>
<organism evidence="3">
    <name type="scientific">Dermatophagoides farinae</name>
    <name type="common">American house dust mite</name>
    <dbReference type="NCBI Taxonomy" id="6954"/>
    <lineage>
        <taxon>Eukaryota</taxon>
        <taxon>Metazoa</taxon>
        <taxon>Ecdysozoa</taxon>
        <taxon>Arthropoda</taxon>
        <taxon>Chelicerata</taxon>
        <taxon>Arachnida</taxon>
        <taxon>Acari</taxon>
        <taxon>Acariformes</taxon>
        <taxon>Sarcoptiformes</taxon>
        <taxon>Astigmata</taxon>
        <taxon>Psoroptidia</taxon>
        <taxon>Analgoidea</taxon>
        <taxon>Pyroglyphidae</taxon>
        <taxon>Dermatophagoidinae</taxon>
        <taxon>Dermatophagoides</taxon>
    </lineage>
</organism>
<reference evidence="3" key="1">
    <citation type="submission" date="2020-06" db="EMBL/GenBank/DDBJ databases">
        <authorList>
            <person name="Ji K."/>
            <person name="Li J."/>
        </authorList>
    </citation>
    <scope>NUCLEOTIDE SEQUENCE</scope>
    <source>
        <strain evidence="3">JKM2019</strain>
        <tissue evidence="3">Whole body</tissue>
    </source>
</reference>
<dbReference type="EMBL" id="SDOV01000003">
    <property type="protein sequence ID" value="KAH7643092.1"/>
    <property type="molecule type" value="Genomic_DNA"/>
</dbReference>
<protein>
    <submittedName>
        <fullName evidence="3">Uncharacterized protein</fullName>
    </submittedName>
</protein>
<keyword evidence="2" id="KW-0812">Transmembrane</keyword>
<feature type="transmembrane region" description="Helical" evidence="2">
    <location>
        <begin position="316"/>
        <end position="335"/>
    </location>
</feature>
<dbReference type="AlphaFoldDB" id="A0A9D4P3V2"/>
<keyword evidence="2" id="KW-1133">Transmembrane helix</keyword>
<feature type="transmembrane region" description="Helical" evidence="2">
    <location>
        <begin position="188"/>
        <end position="211"/>
    </location>
</feature>
<feature type="compositionally biased region" description="Low complexity" evidence="1">
    <location>
        <begin position="13"/>
        <end position="31"/>
    </location>
</feature>
<feature type="transmembrane region" description="Helical" evidence="2">
    <location>
        <begin position="428"/>
        <end position="454"/>
    </location>
</feature>
<gene>
    <name evidence="3" type="ORF">HUG17_9783</name>
</gene>
<feature type="region of interest" description="Disordered" evidence="1">
    <location>
        <begin position="377"/>
        <end position="399"/>
    </location>
</feature>
<accession>A0A9D4P3V2</accession>
<evidence type="ECO:0000313" key="3">
    <source>
        <dbReference type="EMBL" id="KAH7643092.1"/>
    </source>
</evidence>
<feature type="transmembrane region" description="Helical" evidence="2">
    <location>
        <begin position="134"/>
        <end position="153"/>
    </location>
</feature>
<feature type="transmembrane region" description="Helical" evidence="2">
    <location>
        <begin position="282"/>
        <end position="304"/>
    </location>
</feature>
<proteinExistence type="predicted"/>
<evidence type="ECO:0000256" key="1">
    <source>
        <dbReference type="SAM" id="MobiDB-lite"/>
    </source>
</evidence>